<gene>
    <name evidence="1" type="ORF">TrRE_jg7029</name>
</gene>
<dbReference type="Proteomes" id="UP001165082">
    <property type="component" value="Unassembled WGS sequence"/>
</dbReference>
<dbReference type="EMBL" id="BRXZ01000078">
    <property type="protein sequence ID" value="GMI04548.1"/>
    <property type="molecule type" value="Genomic_DNA"/>
</dbReference>
<comment type="caution">
    <text evidence="1">The sequence shown here is derived from an EMBL/GenBank/DDBJ whole genome shotgun (WGS) entry which is preliminary data.</text>
</comment>
<feature type="non-terminal residue" evidence="1">
    <location>
        <position position="1"/>
    </location>
</feature>
<reference evidence="1" key="1">
    <citation type="submission" date="2022-07" db="EMBL/GenBank/DDBJ databases">
        <title>Genome analysis of Parmales, a sister group of diatoms, reveals the evolutionary specialization of diatoms from phago-mixotrophs to photoautotrophs.</title>
        <authorList>
            <person name="Ban H."/>
            <person name="Sato S."/>
            <person name="Yoshikawa S."/>
            <person name="Kazumasa Y."/>
            <person name="Nakamura Y."/>
            <person name="Ichinomiya M."/>
            <person name="Saitoh K."/>
            <person name="Sato N."/>
            <person name="Blanc-Mathieu R."/>
            <person name="Endo H."/>
            <person name="Kuwata A."/>
            <person name="Ogata H."/>
        </authorList>
    </citation>
    <scope>NUCLEOTIDE SEQUENCE</scope>
</reference>
<protein>
    <submittedName>
        <fullName evidence="1">Uncharacterized protein</fullName>
    </submittedName>
</protein>
<name>A0A9W7C9C7_9STRA</name>
<dbReference type="AlphaFoldDB" id="A0A9W7C9C7"/>
<organism evidence="1 2">
    <name type="scientific">Triparma retinervis</name>
    <dbReference type="NCBI Taxonomy" id="2557542"/>
    <lineage>
        <taxon>Eukaryota</taxon>
        <taxon>Sar</taxon>
        <taxon>Stramenopiles</taxon>
        <taxon>Ochrophyta</taxon>
        <taxon>Bolidophyceae</taxon>
        <taxon>Parmales</taxon>
        <taxon>Triparmaceae</taxon>
        <taxon>Triparma</taxon>
    </lineage>
</organism>
<proteinExistence type="predicted"/>
<evidence type="ECO:0000313" key="1">
    <source>
        <dbReference type="EMBL" id="GMI04548.1"/>
    </source>
</evidence>
<keyword evidence="2" id="KW-1185">Reference proteome</keyword>
<evidence type="ECO:0000313" key="2">
    <source>
        <dbReference type="Proteomes" id="UP001165082"/>
    </source>
</evidence>
<dbReference type="OrthoDB" id="29523at2759"/>
<accession>A0A9W7C9C7</accession>
<sequence length="68" mass="7701">GGVSLRDVLESRASELGVDFVQREKRDEEGRVVWKWGDKGTLVRVKDGIVMRKDKGGEWRITGIMELA</sequence>